<feature type="non-terminal residue" evidence="1">
    <location>
        <position position="1"/>
    </location>
</feature>
<keyword evidence="2" id="KW-1185">Reference proteome</keyword>
<dbReference type="AlphaFoldDB" id="A0A812NLB2"/>
<evidence type="ECO:0000313" key="2">
    <source>
        <dbReference type="Proteomes" id="UP000649617"/>
    </source>
</evidence>
<organism evidence="1 2">
    <name type="scientific">Symbiodinium pilosum</name>
    <name type="common">Dinoflagellate</name>
    <dbReference type="NCBI Taxonomy" id="2952"/>
    <lineage>
        <taxon>Eukaryota</taxon>
        <taxon>Sar</taxon>
        <taxon>Alveolata</taxon>
        <taxon>Dinophyceae</taxon>
        <taxon>Suessiales</taxon>
        <taxon>Symbiodiniaceae</taxon>
        <taxon>Symbiodinium</taxon>
    </lineage>
</organism>
<dbReference type="Proteomes" id="UP000649617">
    <property type="component" value="Unassembled WGS sequence"/>
</dbReference>
<reference evidence="1" key="1">
    <citation type="submission" date="2021-02" db="EMBL/GenBank/DDBJ databases">
        <authorList>
            <person name="Dougan E. K."/>
            <person name="Rhodes N."/>
            <person name="Thang M."/>
            <person name="Chan C."/>
        </authorList>
    </citation>
    <scope>NUCLEOTIDE SEQUENCE</scope>
</reference>
<dbReference type="OrthoDB" id="446179at2759"/>
<protein>
    <submittedName>
        <fullName evidence="1">Uncharacterized protein</fullName>
    </submittedName>
</protein>
<sequence>MYEDFIACSGSWEKSTLFRTITSSKKNQRRGCRKWLTRRQMLVHFKDPKLVAAIIDRKMKDKTLRKSEVRRHPEVPSLRQYLILVDDEVIDENTISLDDVFQLSVINLLSKKIKDAHAKKSSDGVNALLLACKLGETLRVAVLQDLDSITKRLSGVRKKLQNALDEQQGDDILESAVAEAKGADEGVYDSELLWDMIDNVGSYSGKNNTRDFERALKLPLAPDLVWTTMKKKEDSEEFHDVQVPVFLPHKILLYLFNTLQLQIPWDALQKYWEHCKQFCLWAQPFDGTPIPLCLYGDTARYGQGYDQSKVTGFWLSLVLWRPKSTRMSQWLLWSLNGDLSRGFLSHNPLILVVVRSLNCAFDGMTPEGADLPHKFAVTEIRGDWEFFVQTFKLKQWYKTRRICWRCSAENHIDAEHCYLDLS</sequence>
<evidence type="ECO:0000313" key="1">
    <source>
        <dbReference type="EMBL" id="CAE7293579.1"/>
    </source>
</evidence>
<name>A0A812NLB2_SYMPI</name>
<dbReference type="EMBL" id="CAJNIZ010010083">
    <property type="protein sequence ID" value="CAE7293579.1"/>
    <property type="molecule type" value="Genomic_DNA"/>
</dbReference>
<feature type="non-terminal residue" evidence="1">
    <location>
        <position position="422"/>
    </location>
</feature>
<gene>
    <name evidence="1" type="ORF">SPIL2461_LOCUS6599</name>
</gene>
<comment type="caution">
    <text evidence="1">The sequence shown here is derived from an EMBL/GenBank/DDBJ whole genome shotgun (WGS) entry which is preliminary data.</text>
</comment>
<proteinExistence type="predicted"/>
<accession>A0A812NLB2</accession>